<dbReference type="Proteomes" id="UP000489600">
    <property type="component" value="Unassembled WGS sequence"/>
</dbReference>
<organism evidence="1 2">
    <name type="scientific">Arabis nemorensis</name>
    <dbReference type="NCBI Taxonomy" id="586526"/>
    <lineage>
        <taxon>Eukaryota</taxon>
        <taxon>Viridiplantae</taxon>
        <taxon>Streptophyta</taxon>
        <taxon>Embryophyta</taxon>
        <taxon>Tracheophyta</taxon>
        <taxon>Spermatophyta</taxon>
        <taxon>Magnoliopsida</taxon>
        <taxon>eudicotyledons</taxon>
        <taxon>Gunneridae</taxon>
        <taxon>Pentapetalae</taxon>
        <taxon>rosids</taxon>
        <taxon>malvids</taxon>
        <taxon>Brassicales</taxon>
        <taxon>Brassicaceae</taxon>
        <taxon>Arabideae</taxon>
        <taxon>Arabis</taxon>
    </lineage>
</organism>
<proteinExistence type="predicted"/>
<evidence type="ECO:0000313" key="2">
    <source>
        <dbReference type="Proteomes" id="UP000489600"/>
    </source>
</evidence>
<sequence>MEFGFYNNTGSVDLSFWPSQGKDLSPANQHLPVILSTDSSLAFFFSSLCLNRDLTLFVSFKGDSVLVTSSGFKTPDIAKKRQHHDNFFWKITESFQTQGTPSHLPTVGSKTKAKSVFCSDDELIVAAESAEATLRSRIPFVDSPAPISSKRHCLVDFSLGSTSNTTETTLMSPTPFVHSPSLSSTTDLLSDNEDLAPEIQEMEAKLNGSADEEDTVLSDEDDAYVPVCGYEYDFWENLIDDEYGGSNAVEIMSTDYSSDQIGTNSFNNGRKKG</sequence>
<accession>A0A565ATX6</accession>
<evidence type="ECO:0000313" key="1">
    <source>
        <dbReference type="EMBL" id="VVA92354.1"/>
    </source>
</evidence>
<protein>
    <submittedName>
        <fullName evidence="1">Uncharacterized protein</fullName>
    </submittedName>
</protein>
<name>A0A565ATX6_9BRAS</name>
<dbReference type="OrthoDB" id="1100482at2759"/>
<keyword evidence="2" id="KW-1185">Reference proteome</keyword>
<comment type="caution">
    <text evidence="1">The sequence shown here is derived from an EMBL/GenBank/DDBJ whole genome shotgun (WGS) entry which is preliminary data.</text>
</comment>
<gene>
    <name evidence="1" type="ORF">ANE_LOCUS2799</name>
</gene>
<dbReference type="EMBL" id="CABITT030000001">
    <property type="protein sequence ID" value="VVA92354.1"/>
    <property type="molecule type" value="Genomic_DNA"/>
</dbReference>
<reference evidence="1" key="1">
    <citation type="submission" date="2019-07" db="EMBL/GenBank/DDBJ databases">
        <authorList>
            <person name="Dittberner H."/>
        </authorList>
    </citation>
    <scope>NUCLEOTIDE SEQUENCE [LARGE SCALE GENOMIC DNA]</scope>
</reference>
<dbReference type="AlphaFoldDB" id="A0A565ATX6"/>